<dbReference type="PANTHER" id="PTHR30537">
    <property type="entry name" value="HTH-TYPE TRANSCRIPTIONAL REGULATOR"/>
    <property type="match status" value="1"/>
</dbReference>
<evidence type="ECO:0000259" key="5">
    <source>
        <dbReference type="PROSITE" id="PS50931"/>
    </source>
</evidence>
<dbReference type="InterPro" id="IPR058163">
    <property type="entry name" value="LysR-type_TF_proteobact-type"/>
</dbReference>
<evidence type="ECO:0000256" key="1">
    <source>
        <dbReference type="ARBA" id="ARBA00009437"/>
    </source>
</evidence>
<dbReference type="OrthoDB" id="9813056at2"/>
<evidence type="ECO:0000256" key="4">
    <source>
        <dbReference type="ARBA" id="ARBA00023163"/>
    </source>
</evidence>
<dbReference type="GO" id="GO:0043565">
    <property type="term" value="F:sequence-specific DNA binding"/>
    <property type="evidence" value="ECO:0007669"/>
    <property type="project" value="TreeGrafter"/>
</dbReference>
<evidence type="ECO:0000313" key="7">
    <source>
        <dbReference type="Proteomes" id="UP000187059"/>
    </source>
</evidence>
<dbReference type="PROSITE" id="PS50931">
    <property type="entry name" value="HTH_LYSR"/>
    <property type="match status" value="1"/>
</dbReference>
<dbReference type="PRINTS" id="PR00039">
    <property type="entry name" value="HTHLYSR"/>
</dbReference>
<proteinExistence type="inferred from homology"/>
<gene>
    <name evidence="6" type="ORF">Ga0080574_TMP817</name>
</gene>
<dbReference type="AlphaFoldDB" id="A0A1P8UP53"/>
<dbReference type="NCBIfam" id="NF008352">
    <property type="entry name" value="PRK11139.1"/>
    <property type="match status" value="1"/>
</dbReference>
<dbReference type="KEGG" id="paby:Ga0080574_TMP817"/>
<protein>
    <submittedName>
        <fullName evidence="6">LysR family transcriptional regulator, glycine cleavage system transcriptional activator</fullName>
    </submittedName>
</protein>
<evidence type="ECO:0000256" key="2">
    <source>
        <dbReference type="ARBA" id="ARBA00023015"/>
    </source>
</evidence>
<feature type="domain" description="HTH lysR-type" evidence="5">
    <location>
        <begin position="6"/>
        <end position="63"/>
    </location>
</feature>
<reference evidence="6 7" key="1">
    <citation type="submission" date="2016-04" db="EMBL/GenBank/DDBJ databases">
        <title>Deep-sea bacteria in the southern Pacific.</title>
        <authorList>
            <person name="Tang K."/>
        </authorList>
    </citation>
    <scope>NUCLEOTIDE SEQUENCE [LARGE SCALE GENOMIC DNA]</scope>
    <source>
        <strain evidence="6 7">JLT2014</strain>
    </source>
</reference>
<dbReference type="Pfam" id="PF03466">
    <property type="entry name" value="LysR_substrate"/>
    <property type="match status" value="1"/>
</dbReference>
<dbReference type="CDD" id="cd08432">
    <property type="entry name" value="PBP2_GcdR_TrpI_HvrB_AmpR_like"/>
    <property type="match status" value="1"/>
</dbReference>
<keyword evidence="7" id="KW-1185">Reference proteome</keyword>
<dbReference type="Gene3D" id="1.10.10.10">
    <property type="entry name" value="Winged helix-like DNA-binding domain superfamily/Winged helix DNA-binding domain"/>
    <property type="match status" value="1"/>
</dbReference>
<comment type="similarity">
    <text evidence="1">Belongs to the LysR transcriptional regulatory family.</text>
</comment>
<keyword evidence="3" id="KW-0238">DNA-binding</keyword>
<dbReference type="STRING" id="1250539.Ga0080574_TMP817"/>
<dbReference type="InterPro" id="IPR000847">
    <property type="entry name" value="LysR_HTH_N"/>
</dbReference>
<sequence length="335" mass="37266">MARRFPSLNALRTFEAAARHLSFSAAADELSVTQAAVSRQIRALEEDLGVRLFKRMTRAVDLTEEGTLLFPPLRDALDQIERATNRIWGNKGSGILTISVLPTFSVKWLMPRLLDFSEKHPDIEVHLVNSIKPVDFEKEEIDLAIRVGTVEAGLKTEGRPRIDLVMAKAWAQLQVEPLLPDELIAVASPGYIERHGELTDAAQVSGVTLINMATRPNAWSDFFKAIRWDVDMRQHDLSYGHFFMSMQAAIEGRGIALVPQVLAQGDLAAGLLVPAMHRRITSDGMYFLIGRKRSWEQGKVKIFRDWLLQEVKSSAGGRRMTATSEIGRAAAKPAG</sequence>
<dbReference type="InterPro" id="IPR036390">
    <property type="entry name" value="WH_DNA-bd_sf"/>
</dbReference>
<keyword evidence="4" id="KW-0804">Transcription</keyword>
<evidence type="ECO:0000256" key="3">
    <source>
        <dbReference type="ARBA" id="ARBA00023125"/>
    </source>
</evidence>
<accession>A0A1P8UP53</accession>
<dbReference type="PANTHER" id="PTHR30537:SF26">
    <property type="entry name" value="GLYCINE CLEAVAGE SYSTEM TRANSCRIPTIONAL ACTIVATOR"/>
    <property type="match status" value="1"/>
</dbReference>
<dbReference type="SUPFAM" id="SSF46785">
    <property type="entry name" value="Winged helix' DNA-binding domain"/>
    <property type="match status" value="1"/>
</dbReference>
<dbReference type="InterPro" id="IPR036388">
    <property type="entry name" value="WH-like_DNA-bd_sf"/>
</dbReference>
<dbReference type="GO" id="GO:0003700">
    <property type="term" value="F:DNA-binding transcription factor activity"/>
    <property type="evidence" value="ECO:0007669"/>
    <property type="project" value="InterPro"/>
</dbReference>
<evidence type="ECO:0000313" key="6">
    <source>
        <dbReference type="EMBL" id="APZ51151.1"/>
    </source>
</evidence>
<dbReference type="Proteomes" id="UP000187059">
    <property type="component" value="Chromosome"/>
</dbReference>
<dbReference type="InterPro" id="IPR005119">
    <property type="entry name" value="LysR_subst-bd"/>
</dbReference>
<dbReference type="EMBL" id="CP015093">
    <property type="protein sequence ID" value="APZ51151.1"/>
    <property type="molecule type" value="Genomic_DNA"/>
</dbReference>
<dbReference type="RefSeq" id="WP_156876277.1">
    <property type="nucleotide sequence ID" value="NZ_CP015093.1"/>
</dbReference>
<dbReference type="Pfam" id="PF00126">
    <property type="entry name" value="HTH_1"/>
    <property type="match status" value="1"/>
</dbReference>
<dbReference type="GO" id="GO:0006351">
    <property type="term" value="P:DNA-templated transcription"/>
    <property type="evidence" value="ECO:0007669"/>
    <property type="project" value="TreeGrafter"/>
</dbReference>
<dbReference type="SUPFAM" id="SSF53850">
    <property type="entry name" value="Periplasmic binding protein-like II"/>
    <property type="match status" value="1"/>
</dbReference>
<dbReference type="FunFam" id="1.10.10.10:FF:000038">
    <property type="entry name" value="Glycine cleavage system transcriptional activator"/>
    <property type="match status" value="1"/>
</dbReference>
<dbReference type="Gene3D" id="3.40.190.10">
    <property type="entry name" value="Periplasmic binding protein-like II"/>
    <property type="match status" value="2"/>
</dbReference>
<organism evidence="6 7">
    <name type="scientific">Salipiger abyssi</name>
    <dbReference type="NCBI Taxonomy" id="1250539"/>
    <lineage>
        <taxon>Bacteria</taxon>
        <taxon>Pseudomonadati</taxon>
        <taxon>Pseudomonadota</taxon>
        <taxon>Alphaproteobacteria</taxon>
        <taxon>Rhodobacterales</taxon>
        <taxon>Roseobacteraceae</taxon>
        <taxon>Salipiger</taxon>
    </lineage>
</organism>
<name>A0A1P8UP53_9RHOB</name>
<keyword evidence="2" id="KW-0805">Transcription regulation</keyword>